<keyword evidence="2" id="KW-1185">Reference proteome</keyword>
<name>A0AAU9EFV9_9BACT</name>
<protein>
    <submittedName>
        <fullName evidence="1">Uncharacterized protein</fullName>
    </submittedName>
</protein>
<dbReference type="Proteomes" id="UP001366166">
    <property type="component" value="Chromosome"/>
</dbReference>
<evidence type="ECO:0000313" key="1">
    <source>
        <dbReference type="EMBL" id="BEQ15382.1"/>
    </source>
</evidence>
<evidence type="ECO:0000313" key="2">
    <source>
        <dbReference type="Proteomes" id="UP001366166"/>
    </source>
</evidence>
<organism evidence="1 2">
    <name type="scientific">Desulfoferula mesophila</name>
    <dbReference type="NCBI Taxonomy" id="3058419"/>
    <lineage>
        <taxon>Bacteria</taxon>
        <taxon>Pseudomonadati</taxon>
        <taxon>Thermodesulfobacteriota</taxon>
        <taxon>Desulfarculia</taxon>
        <taxon>Desulfarculales</taxon>
        <taxon>Desulfarculaceae</taxon>
        <taxon>Desulfoferula</taxon>
    </lineage>
</organism>
<dbReference type="KEGG" id="dmp:FAK_24480"/>
<proteinExistence type="predicted"/>
<gene>
    <name evidence="1" type="ORF">FAK_24480</name>
</gene>
<dbReference type="RefSeq" id="WP_338599705.1">
    <property type="nucleotide sequence ID" value="NZ_AP028679.1"/>
</dbReference>
<accession>A0AAU9EFV9</accession>
<dbReference type="AlphaFoldDB" id="A0AAU9EFV9"/>
<sequence>MSGPIGIFTHHCPVCGQPVEEEGPCPMCRQGQGKAGEQGGGGQWTDCAPAMPDCDCPIIGYAKFHLPGCKYF</sequence>
<reference evidence="2" key="1">
    <citation type="journal article" date="2023" name="Arch. Microbiol.">
        <title>Desulfoferula mesophilus gen. nov. sp. nov., a mesophilic sulfate-reducing bacterium isolated from a brackish lake sediment.</title>
        <authorList>
            <person name="Watanabe T."/>
            <person name="Yabe T."/>
            <person name="Tsuji J.M."/>
            <person name="Fukui M."/>
        </authorList>
    </citation>
    <scope>NUCLEOTIDE SEQUENCE [LARGE SCALE GENOMIC DNA]</scope>
    <source>
        <strain evidence="2">12FAK</strain>
    </source>
</reference>
<dbReference type="EMBL" id="AP028679">
    <property type="protein sequence ID" value="BEQ15382.1"/>
    <property type="molecule type" value="Genomic_DNA"/>
</dbReference>